<dbReference type="InterPro" id="IPR000821">
    <property type="entry name" value="Ala_racemase"/>
</dbReference>
<comment type="cofactor">
    <cofactor evidence="1">
        <name>pyridoxal 5'-phosphate</name>
        <dbReference type="ChEBI" id="CHEBI:597326"/>
    </cofactor>
</comment>
<dbReference type="SUPFAM" id="SSF51419">
    <property type="entry name" value="PLP-binding barrel"/>
    <property type="match status" value="1"/>
</dbReference>
<dbReference type="InterPro" id="IPR029066">
    <property type="entry name" value="PLP-binding_barrel"/>
</dbReference>
<evidence type="ECO:0000259" key="4">
    <source>
        <dbReference type="Pfam" id="PF01168"/>
    </source>
</evidence>
<evidence type="ECO:0000256" key="3">
    <source>
        <dbReference type="ARBA" id="ARBA00023235"/>
    </source>
</evidence>
<evidence type="ECO:0000313" key="6">
    <source>
        <dbReference type="Proteomes" id="UP001595699"/>
    </source>
</evidence>
<dbReference type="EMBL" id="JBHRZH010000019">
    <property type="protein sequence ID" value="MFC3763578.1"/>
    <property type="molecule type" value="Genomic_DNA"/>
</dbReference>
<reference evidence="6" key="1">
    <citation type="journal article" date="2019" name="Int. J. Syst. Evol. Microbiol.">
        <title>The Global Catalogue of Microorganisms (GCM) 10K type strain sequencing project: providing services to taxonomists for standard genome sequencing and annotation.</title>
        <authorList>
            <consortium name="The Broad Institute Genomics Platform"/>
            <consortium name="The Broad Institute Genome Sequencing Center for Infectious Disease"/>
            <person name="Wu L."/>
            <person name="Ma J."/>
        </authorList>
    </citation>
    <scope>NUCLEOTIDE SEQUENCE [LARGE SCALE GENOMIC DNA]</scope>
    <source>
        <strain evidence="6">CGMCC 4.7241</strain>
    </source>
</reference>
<organism evidence="5 6">
    <name type="scientific">Tenggerimyces flavus</name>
    <dbReference type="NCBI Taxonomy" id="1708749"/>
    <lineage>
        <taxon>Bacteria</taxon>
        <taxon>Bacillati</taxon>
        <taxon>Actinomycetota</taxon>
        <taxon>Actinomycetes</taxon>
        <taxon>Propionibacteriales</taxon>
        <taxon>Nocardioidaceae</taxon>
        <taxon>Tenggerimyces</taxon>
    </lineage>
</organism>
<dbReference type="GO" id="GO:0008784">
    <property type="term" value="F:alanine racemase activity"/>
    <property type="evidence" value="ECO:0007669"/>
    <property type="project" value="UniProtKB-EC"/>
</dbReference>
<dbReference type="EC" id="5.1.1.1" evidence="5"/>
<dbReference type="PANTHER" id="PTHR30511">
    <property type="entry name" value="ALANINE RACEMASE"/>
    <property type="match status" value="1"/>
</dbReference>
<dbReference type="InterPro" id="IPR009006">
    <property type="entry name" value="Ala_racemase/Decarboxylase_C"/>
</dbReference>
<accession>A0ABV7YFF1</accession>
<dbReference type="Gene3D" id="2.40.37.10">
    <property type="entry name" value="Lyase, Ornithine Decarboxylase, Chain A, domain 1"/>
    <property type="match status" value="1"/>
</dbReference>
<dbReference type="Pfam" id="PF01168">
    <property type="entry name" value="Ala_racemase_N"/>
    <property type="match status" value="1"/>
</dbReference>
<sequence length="345" mass="37098">MPLTLYVDGDRWRAHQRSVVASFPGIVPVCKGNGYGFGNARLAAEAQALGADLIAVGTYEEVPAAAEVFDGEILVLSPWRPFVEIADKHPVIHTASRLADLEALAEPTGPKPRVIIELLTSMRRHGIPAAELDQIAPLLDGVDSLGWALHLPLTTAGAHGAEVERWIGLLRAAGLPLERLFVSHVTSAELASLSAKHPELTIRPRIGTALWLKKDQLYRAQAHVLDVHPVKRGDRFGYRQRRVPGDGSIVVVAGGTANGIALEAPSHVADLRTRAKVLAASGLEAAGRALSPYTIAGRRRWFAEPPHQQVSMIFVPSNIAVPAVGDELDVNVGMTLTTFDRIVFS</sequence>
<keyword evidence="2" id="KW-0663">Pyridoxal phosphate</keyword>
<keyword evidence="6" id="KW-1185">Reference proteome</keyword>
<proteinExistence type="predicted"/>
<evidence type="ECO:0000256" key="2">
    <source>
        <dbReference type="ARBA" id="ARBA00022898"/>
    </source>
</evidence>
<evidence type="ECO:0000313" key="5">
    <source>
        <dbReference type="EMBL" id="MFC3763578.1"/>
    </source>
</evidence>
<protein>
    <submittedName>
        <fullName evidence="5">Alanine racemase</fullName>
        <ecNumber evidence="5">5.1.1.1</ecNumber>
    </submittedName>
</protein>
<dbReference type="Gene3D" id="3.20.20.10">
    <property type="entry name" value="Alanine racemase"/>
    <property type="match status" value="1"/>
</dbReference>
<comment type="caution">
    <text evidence="5">The sequence shown here is derived from an EMBL/GenBank/DDBJ whole genome shotgun (WGS) entry which is preliminary data.</text>
</comment>
<evidence type="ECO:0000256" key="1">
    <source>
        <dbReference type="ARBA" id="ARBA00001933"/>
    </source>
</evidence>
<dbReference type="Proteomes" id="UP001595699">
    <property type="component" value="Unassembled WGS sequence"/>
</dbReference>
<dbReference type="PANTHER" id="PTHR30511:SF0">
    <property type="entry name" value="ALANINE RACEMASE, CATABOLIC-RELATED"/>
    <property type="match status" value="1"/>
</dbReference>
<dbReference type="RefSeq" id="WP_205115655.1">
    <property type="nucleotide sequence ID" value="NZ_JAFBCM010000001.1"/>
</dbReference>
<keyword evidence="3 5" id="KW-0413">Isomerase</keyword>
<feature type="domain" description="Alanine racemase N-terminal" evidence="4">
    <location>
        <begin position="12"/>
        <end position="210"/>
    </location>
</feature>
<dbReference type="InterPro" id="IPR001608">
    <property type="entry name" value="Ala_racemase_N"/>
</dbReference>
<gene>
    <name evidence="5" type="ORF">ACFOUW_22250</name>
</gene>
<name>A0ABV7YFF1_9ACTN</name>